<dbReference type="Proteomes" id="UP000249458">
    <property type="component" value="Unassembled WGS sequence"/>
</dbReference>
<organism evidence="3 4">
    <name type="scientific">Legionella quinlivanii</name>
    <dbReference type="NCBI Taxonomy" id="45073"/>
    <lineage>
        <taxon>Bacteria</taxon>
        <taxon>Pseudomonadati</taxon>
        <taxon>Pseudomonadota</taxon>
        <taxon>Gammaproteobacteria</taxon>
        <taxon>Legionellales</taxon>
        <taxon>Legionellaceae</taxon>
        <taxon>Legionella</taxon>
    </lineage>
</organism>
<feature type="region of interest" description="Disordered" evidence="1">
    <location>
        <begin position="160"/>
        <end position="179"/>
    </location>
</feature>
<dbReference type="Pfam" id="PF13930">
    <property type="entry name" value="Endonuclea_NS_2"/>
    <property type="match status" value="1"/>
</dbReference>
<feature type="domain" description="Type VII secretion system protein EssD-like" evidence="2">
    <location>
        <begin position="329"/>
        <end position="408"/>
    </location>
</feature>
<dbReference type="RefSeq" id="WP_112220474.1">
    <property type="nucleotide sequence ID" value="NZ_MVJN01000011.1"/>
</dbReference>
<evidence type="ECO:0000259" key="2">
    <source>
        <dbReference type="Pfam" id="PF13930"/>
    </source>
</evidence>
<accession>A0A364LG48</accession>
<dbReference type="EMBL" id="MVJN01000011">
    <property type="protein sequence ID" value="RAP35136.1"/>
    <property type="molecule type" value="Genomic_DNA"/>
</dbReference>
<reference evidence="3 4" key="1">
    <citation type="submission" date="2017-02" db="EMBL/GenBank/DDBJ databases">
        <title>Legionella quilivanii strain from human: case report and whole genome sequencing analysis.</title>
        <authorList>
            <person name="Lalancette C."/>
            <person name="Leduc J.-M."/>
            <person name="Levesque S."/>
            <person name="Fournier E."/>
            <person name="Saoud J."/>
            <person name="Faucher S.P."/>
            <person name="Bernard K."/>
            <person name="Martineau C."/>
            <person name="Longtin J."/>
        </authorList>
    </citation>
    <scope>NUCLEOTIDE SEQUENCE [LARGE SCALE GENOMIC DNA]</scope>
    <source>
        <strain evidence="3 4">ID143958</strain>
    </source>
</reference>
<evidence type="ECO:0000313" key="3">
    <source>
        <dbReference type="EMBL" id="RAP35136.1"/>
    </source>
</evidence>
<gene>
    <name evidence="3" type="ORF">B1207_13590</name>
</gene>
<evidence type="ECO:0000256" key="1">
    <source>
        <dbReference type="SAM" id="MobiDB-lite"/>
    </source>
</evidence>
<sequence length="464" mass="53450">MIEQIESFLLFLQEKKSRKLSPQDWNEACRLHQTADTKDSAKRLTEGLAAQLSLPEDCIGQYISKTDCSSDTRWYHFNYLQENYNQENLTSFAIQASSLLPAENGLNLTPYVWFELYKRFDTQERERLSRPFLQLHLARLQNLNHDNLIAALAEKKPRRNCTPFFHSQPPSKRKRQSQEEIDYSTNRLILAKNASNTFCQSPLKDKGVRIAEIQPTSPGENCRTYLKVGRTPGGREARLAYRTETSELWTHTTPDNNPRFNGALRVPGQSVATLKTRFKHIWERAGKVTFTATLHQIEENQNKKRPCNQFTIFRAACKDVFKAHGVEIDAESTGHMFHWTHLIALFLGGEHDQQSITAATRAANLNILEAIENDTAEKLKQQWPNVPSVRIEVTPHYQQDNLIPQTLHFMLSWTETNSHGVTVARQKEHFINACSHQRYNRAMLDTFKTLDQLETERISSLVTA</sequence>
<dbReference type="AlphaFoldDB" id="A0A364LG48"/>
<name>A0A364LG48_9GAMM</name>
<protein>
    <recommendedName>
        <fullName evidence="2">Type VII secretion system protein EssD-like domain-containing protein</fullName>
    </recommendedName>
</protein>
<comment type="caution">
    <text evidence="3">The sequence shown here is derived from an EMBL/GenBank/DDBJ whole genome shotgun (WGS) entry which is preliminary data.</text>
</comment>
<dbReference type="InterPro" id="IPR044927">
    <property type="entry name" value="Endonuclea_NS_2"/>
</dbReference>
<dbReference type="InterPro" id="IPR044929">
    <property type="entry name" value="DNA/RNA_non-sp_Endonuclease_sf"/>
</dbReference>
<evidence type="ECO:0000313" key="4">
    <source>
        <dbReference type="Proteomes" id="UP000249458"/>
    </source>
</evidence>
<dbReference type="Gene3D" id="3.40.570.10">
    <property type="entry name" value="Extracellular Endonuclease, subunit A"/>
    <property type="match status" value="1"/>
</dbReference>
<proteinExistence type="predicted"/>